<dbReference type="Pfam" id="PF01565">
    <property type="entry name" value="FAD_binding_4"/>
    <property type="match status" value="1"/>
</dbReference>
<dbReference type="RefSeq" id="WP_259612307.1">
    <property type="nucleotide sequence ID" value="NZ_CP091139.2"/>
</dbReference>
<dbReference type="Gene3D" id="3.30.465.10">
    <property type="match status" value="1"/>
</dbReference>
<evidence type="ECO:0000256" key="2">
    <source>
        <dbReference type="SAM" id="MobiDB-lite"/>
    </source>
</evidence>
<feature type="region of interest" description="Disordered" evidence="2">
    <location>
        <begin position="138"/>
        <end position="160"/>
    </location>
</feature>
<evidence type="ECO:0000313" key="4">
    <source>
        <dbReference type="EMBL" id="UUT35689.1"/>
    </source>
</evidence>
<accession>A0ABY5NKJ6</accession>
<protein>
    <submittedName>
        <fullName evidence="4">FAD-dependent oxidoreductase</fullName>
    </submittedName>
</protein>
<dbReference type="PANTHER" id="PTHR46568">
    <property type="entry name" value="ALKYLDIHYDROXYACETONEPHOSPHATE SYNTHASE, PEROXISOMAL"/>
    <property type="match status" value="1"/>
</dbReference>
<gene>
    <name evidence="4" type="ORF">L2X98_20815</name>
</gene>
<proteinExistence type="inferred from homology"/>
<sequence>MQAAPDAVARPRSHDEVAALLAVCDARRIAVVPFGGGTSVVGGVEPDGGTDAATGRRRPVVAVDLARTAALLVLDEMSLLATFGAGTTGPQAEQLLAAHGLTLGHFPQSFEFASLGGYACDPLQRAGLARVRPVRRPGAPACGWPPRPASSTSGAPRAAPPGPICASCCWARRARSA</sequence>
<comment type="similarity">
    <text evidence="1">Belongs to the FAD-binding oxidoreductase/transferase type 4 family.</text>
</comment>
<name>A0ABY5NKJ6_9MICO</name>
<dbReference type="InterPro" id="IPR016169">
    <property type="entry name" value="FAD-bd_PCMH_sub2"/>
</dbReference>
<evidence type="ECO:0000313" key="5">
    <source>
        <dbReference type="Proteomes" id="UP001054811"/>
    </source>
</evidence>
<dbReference type="SUPFAM" id="SSF56176">
    <property type="entry name" value="FAD-binding/transporter-associated domain-like"/>
    <property type="match status" value="1"/>
</dbReference>
<evidence type="ECO:0000259" key="3">
    <source>
        <dbReference type="PROSITE" id="PS51387"/>
    </source>
</evidence>
<dbReference type="Proteomes" id="UP001054811">
    <property type="component" value="Chromosome"/>
</dbReference>
<dbReference type="PANTHER" id="PTHR46568:SF1">
    <property type="entry name" value="ALKYLDIHYDROXYACETONEPHOSPHATE SYNTHASE, PEROXISOMAL"/>
    <property type="match status" value="1"/>
</dbReference>
<dbReference type="PROSITE" id="PS51387">
    <property type="entry name" value="FAD_PCMH"/>
    <property type="match status" value="1"/>
</dbReference>
<dbReference type="InterPro" id="IPR006094">
    <property type="entry name" value="Oxid_FAD_bind_N"/>
</dbReference>
<dbReference type="InterPro" id="IPR016166">
    <property type="entry name" value="FAD-bd_PCMH"/>
</dbReference>
<dbReference type="InterPro" id="IPR025650">
    <property type="entry name" value="Alkyl-DHAP_Synthase"/>
</dbReference>
<organism evidence="4 5">
    <name type="scientific">Microbacterium elymi</name>
    <dbReference type="NCBI Taxonomy" id="2909587"/>
    <lineage>
        <taxon>Bacteria</taxon>
        <taxon>Bacillati</taxon>
        <taxon>Actinomycetota</taxon>
        <taxon>Actinomycetes</taxon>
        <taxon>Micrococcales</taxon>
        <taxon>Microbacteriaceae</taxon>
        <taxon>Microbacterium</taxon>
    </lineage>
</organism>
<feature type="domain" description="FAD-binding PCMH-type" evidence="3">
    <location>
        <begin position="1"/>
        <end position="177"/>
    </location>
</feature>
<keyword evidence="5" id="KW-1185">Reference proteome</keyword>
<evidence type="ECO:0000256" key="1">
    <source>
        <dbReference type="ARBA" id="ARBA00008000"/>
    </source>
</evidence>
<dbReference type="InterPro" id="IPR036318">
    <property type="entry name" value="FAD-bd_PCMH-like_sf"/>
</dbReference>
<dbReference type="EMBL" id="CP091139">
    <property type="protein sequence ID" value="UUT35689.1"/>
    <property type="molecule type" value="Genomic_DNA"/>
</dbReference>
<reference evidence="4" key="1">
    <citation type="submission" date="2022-01" db="EMBL/GenBank/DDBJ databases">
        <title>Microbacterium eymi and Microbacterium rhizovicinus sp. nov., isolated from the rhizospheric soil of Elymus tsukushiensis, a plant native to the Dokdo Islands, Republic of Korea.</title>
        <authorList>
            <person name="Hwang Y.J."/>
        </authorList>
    </citation>
    <scope>NUCLEOTIDE SEQUENCE</scope>
    <source>
        <strain evidence="4">KUDC0405</strain>
    </source>
</reference>